<reference evidence="6" key="1">
    <citation type="journal article" date="2013" name="Nat. Genet.">
        <title>The Capsella rubella genome and the genomic consequences of rapid mating system evolution.</title>
        <authorList>
            <person name="Slotte T."/>
            <person name="Hazzouri K.M."/>
            <person name="Agren J.A."/>
            <person name="Koenig D."/>
            <person name="Maumus F."/>
            <person name="Guo Y.L."/>
            <person name="Steige K."/>
            <person name="Platts A.E."/>
            <person name="Escobar J.S."/>
            <person name="Newman L.K."/>
            <person name="Wang W."/>
            <person name="Mandakova T."/>
            <person name="Vello E."/>
            <person name="Smith L.M."/>
            <person name="Henz S.R."/>
            <person name="Steffen J."/>
            <person name="Takuno S."/>
            <person name="Brandvain Y."/>
            <person name="Coop G."/>
            <person name="Andolfatto P."/>
            <person name="Hu T.T."/>
            <person name="Blanchette M."/>
            <person name="Clark R.M."/>
            <person name="Quesneville H."/>
            <person name="Nordborg M."/>
            <person name="Gaut B.S."/>
            <person name="Lysak M.A."/>
            <person name="Jenkins J."/>
            <person name="Grimwood J."/>
            <person name="Chapman J."/>
            <person name="Prochnik S."/>
            <person name="Shu S."/>
            <person name="Rokhsar D."/>
            <person name="Schmutz J."/>
            <person name="Weigel D."/>
            <person name="Wright S.I."/>
        </authorList>
    </citation>
    <scope>NUCLEOTIDE SEQUENCE [LARGE SCALE GENOMIC DNA]</scope>
    <source>
        <strain evidence="6">cv. Monte Gargano</strain>
    </source>
</reference>
<evidence type="ECO:0000256" key="3">
    <source>
        <dbReference type="PROSITE-ProRule" id="PRU00708"/>
    </source>
</evidence>
<protein>
    <recommendedName>
        <fullName evidence="4">DYW domain-containing protein</fullName>
    </recommendedName>
</protein>
<dbReference type="PANTHER" id="PTHR47926:SF523">
    <property type="entry name" value="DYW DOMAIN-CONTAINING PROTEIN"/>
    <property type="match status" value="1"/>
</dbReference>
<feature type="repeat" description="PPR" evidence="3">
    <location>
        <begin position="153"/>
        <end position="187"/>
    </location>
</feature>
<evidence type="ECO:0000259" key="4">
    <source>
        <dbReference type="Pfam" id="PF14432"/>
    </source>
</evidence>
<dbReference type="GO" id="GO:0008270">
    <property type="term" value="F:zinc ion binding"/>
    <property type="evidence" value="ECO:0007669"/>
    <property type="project" value="InterPro"/>
</dbReference>
<organism evidence="5 6">
    <name type="scientific">Capsella rubella</name>
    <dbReference type="NCBI Taxonomy" id="81985"/>
    <lineage>
        <taxon>Eukaryota</taxon>
        <taxon>Viridiplantae</taxon>
        <taxon>Streptophyta</taxon>
        <taxon>Embryophyta</taxon>
        <taxon>Tracheophyta</taxon>
        <taxon>Spermatophyta</taxon>
        <taxon>Magnoliopsida</taxon>
        <taxon>eudicotyledons</taxon>
        <taxon>Gunneridae</taxon>
        <taxon>Pentapetalae</taxon>
        <taxon>rosids</taxon>
        <taxon>malvids</taxon>
        <taxon>Brassicales</taxon>
        <taxon>Brassicaceae</taxon>
        <taxon>Camelineae</taxon>
        <taxon>Capsella</taxon>
    </lineage>
</organism>
<evidence type="ECO:0000256" key="2">
    <source>
        <dbReference type="ARBA" id="ARBA00022737"/>
    </source>
</evidence>
<evidence type="ECO:0000313" key="5">
    <source>
        <dbReference type="EMBL" id="EOA13045.1"/>
    </source>
</evidence>
<evidence type="ECO:0000256" key="1">
    <source>
        <dbReference type="ARBA" id="ARBA00006643"/>
    </source>
</evidence>
<accession>R0GL77</accession>
<evidence type="ECO:0000313" key="6">
    <source>
        <dbReference type="Proteomes" id="UP000029121"/>
    </source>
</evidence>
<sequence>MTVAHSHRFSTASNSINISLLSKQLLQLGRTNNNSETLAEISHQRELLVSSLISKLDDCINLNQIKQIHGHVIRKGLDQSCYILTKLIRTLTKLGVPMDPYPRRVIEPVQFRNPFLWTAVIRGYAIEELIAAYGRVGNMESAAELFESLPTKDMVAWTAMITGFAQNAKPQEALEYFDRMEKSGIRADEVTVAGFISACAQLGASKYADRAVQIAQKSGYSPSDHVVIGSALIDMYSKCGNVEEAVNVFASMNKKNVFSYSSMILGLAIHGRAQEALDLFHYMVTQTAIKPNTVTFIGALTACSHSGLVDQGRLVFASMYQTFGVKPTQDHYTCMVDLLGRAGRLQEALELIKTMSVEPHGGVWGALLGACRIHNNPDIAEIAAEHLFELEPDIIGNYILLSNIYASAGDWGGVLRVRKLIKEKGLKKTPAVSWVVDKNGQMHKFFPGNLNHPMSNKIQEKLEELVERLTVLGYQPDLSSVPYDVSDNAKRSILIQHTEKLALAFCLLTTSRDSTIKIMKNLRMCQDCHTFMRLASEVTRRVIIMRDNMRFHHFKSGACSCGDFW</sequence>
<proteinExistence type="inferred from homology"/>
<dbReference type="Gene3D" id="1.25.40.10">
    <property type="entry name" value="Tetratricopeptide repeat domain"/>
    <property type="match status" value="2"/>
</dbReference>
<dbReference type="Pfam" id="PF01535">
    <property type="entry name" value="PPR"/>
    <property type="match status" value="4"/>
</dbReference>
<keyword evidence="6" id="KW-1185">Reference proteome</keyword>
<dbReference type="EMBL" id="KB870812">
    <property type="protein sequence ID" value="EOA13045.1"/>
    <property type="molecule type" value="Genomic_DNA"/>
</dbReference>
<dbReference type="InterPro" id="IPR002885">
    <property type="entry name" value="PPR_rpt"/>
</dbReference>
<dbReference type="Pfam" id="PF14432">
    <property type="entry name" value="DYW_deaminase"/>
    <property type="match status" value="1"/>
</dbReference>
<dbReference type="InterPro" id="IPR046848">
    <property type="entry name" value="E_motif"/>
</dbReference>
<comment type="similarity">
    <text evidence="1">Belongs to the PPR family. PCMP-H subfamily.</text>
</comment>
<keyword evidence="2" id="KW-0677">Repeat</keyword>
<dbReference type="Pfam" id="PF13041">
    <property type="entry name" value="PPR_2"/>
    <property type="match status" value="1"/>
</dbReference>
<dbReference type="GO" id="GO:0009451">
    <property type="term" value="P:RNA modification"/>
    <property type="evidence" value="ECO:0007669"/>
    <property type="project" value="InterPro"/>
</dbReference>
<name>R0GL77_9BRAS</name>
<dbReference type="InterPro" id="IPR046960">
    <property type="entry name" value="PPR_At4g14850-like_plant"/>
</dbReference>
<dbReference type="PANTHER" id="PTHR47926">
    <property type="entry name" value="PENTATRICOPEPTIDE REPEAT-CONTAINING PROTEIN"/>
    <property type="match status" value="1"/>
</dbReference>
<dbReference type="InterPro" id="IPR032867">
    <property type="entry name" value="DYW_dom"/>
</dbReference>
<dbReference type="AlphaFoldDB" id="R0GL77"/>
<dbReference type="KEGG" id="crb:17876338"/>
<dbReference type="PROSITE" id="PS51375">
    <property type="entry name" value="PPR"/>
    <property type="match status" value="2"/>
</dbReference>
<dbReference type="FunFam" id="1.25.40.10:FF:000325">
    <property type="entry name" value="Pentatricopeptide repeat-containing protein At4g14820"/>
    <property type="match status" value="1"/>
</dbReference>
<feature type="domain" description="DYW" evidence="4">
    <location>
        <begin position="473"/>
        <end position="565"/>
    </location>
</feature>
<dbReference type="Proteomes" id="UP000029121">
    <property type="component" value="Unassembled WGS sequence"/>
</dbReference>
<dbReference type="GO" id="GO:0003723">
    <property type="term" value="F:RNA binding"/>
    <property type="evidence" value="ECO:0007669"/>
    <property type="project" value="InterPro"/>
</dbReference>
<dbReference type="OrthoDB" id="185373at2759"/>
<feature type="repeat" description="PPR" evidence="3">
    <location>
        <begin position="256"/>
        <end position="286"/>
    </location>
</feature>
<dbReference type="InterPro" id="IPR011990">
    <property type="entry name" value="TPR-like_helical_dom_sf"/>
</dbReference>
<dbReference type="Pfam" id="PF20431">
    <property type="entry name" value="E_motif"/>
    <property type="match status" value="1"/>
</dbReference>
<dbReference type="NCBIfam" id="TIGR00756">
    <property type="entry name" value="PPR"/>
    <property type="match status" value="4"/>
</dbReference>
<gene>
    <name evidence="5" type="ORF">CARUB_v10026047mg</name>
</gene>